<keyword evidence="1" id="KW-0472">Membrane</keyword>
<name>A0A210PPG2_MIZYE</name>
<dbReference type="PANTHER" id="PTHR35270:SF2">
    <property type="entry name" value="FUSELESS, ISOFORM A"/>
    <property type="match status" value="1"/>
</dbReference>
<dbReference type="Proteomes" id="UP000242188">
    <property type="component" value="Unassembled WGS sequence"/>
</dbReference>
<evidence type="ECO:0000313" key="2">
    <source>
        <dbReference type="EMBL" id="OWF38371.1"/>
    </source>
</evidence>
<feature type="transmembrane region" description="Helical" evidence="1">
    <location>
        <begin position="383"/>
        <end position="401"/>
    </location>
</feature>
<dbReference type="InterPro" id="IPR032751">
    <property type="entry name" value="Fuseless"/>
</dbReference>
<comment type="caution">
    <text evidence="2">The sequence shown here is derived from an EMBL/GenBank/DDBJ whole genome shotgun (WGS) entry which is preliminary data.</text>
</comment>
<organism evidence="2 3">
    <name type="scientific">Mizuhopecten yessoensis</name>
    <name type="common">Japanese scallop</name>
    <name type="synonym">Patinopecten yessoensis</name>
    <dbReference type="NCBI Taxonomy" id="6573"/>
    <lineage>
        <taxon>Eukaryota</taxon>
        <taxon>Metazoa</taxon>
        <taxon>Spiralia</taxon>
        <taxon>Lophotrochozoa</taxon>
        <taxon>Mollusca</taxon>
        <taxon>Bivalvia</taxon>
        <taxon>Autobranchia</taxon>
        <taxon>Pteriomorphia</taxon>
        <taxon>Pectinida</taxon>
        <taxon>Pectinoidea</taxon>
        <taxon>Pectinidae</taxon>
        <taxon>Mizuhopecten</taxon>
    </lineage>
</organism>
<feature type="transmembrane region" description="Helical" evidence="1">
    <location>
        <begin position="221"/>
        <end position="247"/>
    </location>
</feature>
<protein>
    <recommendedName>
        <fullName evidence="4">Transmembrane protein</fullName>
    </recommendedName>
</protein>
<keyword evidence="1" id="KW-0812">Transmembrane</keyword>
<keyword evidence="1" id="KW-1133">Transmembrane helix</keyword>
<feature type="transmembrane region" description="Helical" evidence="1">
    <location>
        <begin position="268"/>
        <end position="291"/>
    </location>
</feature>
<gene>
    <name evidence="2" type="ORF">KP79_PYT10752</name>
</gene>
<reference evidence="2 3" key="1">
    <citation type="journal article" date="2017" name="Nat. Ecol. Evol.">
        <title>Scallop genome provides insights into evolution of bilaterian karyotype and development.</title>
        <authorList>
            <person name="Wang S."/>
            <person name="Zhang J."/>
            <person name="Jiao W."/>
            <person name="Li J."/>
            <person name="Xun X."/>
            <person name="Sun Y."/>
            <person name="Guo X."/>
            <person name="Huan P."/>
            <person name="Dong B."/>
            <person name="Zhang L."/>
            <person name="Hu X."/>
            <person name="Sun X."/>
            <person name="Wang J."/>
            <person name="Zhao C."/>
            <person name="Wang Y."/>
            <person name="Wang D."/>
            <person name="Huang X."/>
            <person name="Wang R."/>
            <person name="Lv J."/>
            <person name="Li Y."/>
            <person name="Zhang Z."/>
            <person name="Liu B."/>
            <person name="Lu W."/>
            <person name="Hui Y."/>
            <person name="Liang J."/>
            <person name="Zhou Z."/>
            <person name="Hou R."/>
            <person name="Li X."/>
            <person name="Liu Y."/>
            <person name="Li H."/>
            <person name="Ning X."/>
            <person name="Lin Y."/>
            <person name="Zhao L."/>
            <person name="Xing Q."/>
            <person name="Dou J."/>
            <person name="Li Y."/>
            <person name="Mao J."/>
            <person name="Guo H."/>
            <person name="Dou H."/>
            <person name="Li T."/>
            <person name="Mu C."/>
            <person name="Jiang W."/>
            <person name="Fu Q."/>
            <person name="Fu X."/>
            <person name="Miao Y."/>
            <person name="Liu J."/>
            <person name="Yu Q."/>
            <person name="Li R."/>
            <person name="Liao H."/>
            <person name="Li X."/>
            <person name="Kong Y."/>
            <person name="Jiang Z."/>
            <person name="Chourrout D."/>
            <person name="Li R."/>
            <person name="Bao Z."/>
        </authorList>
    </citation>
    <scope>NUCLEOTIDE SEQUENCE [LARGE SCALE GENOMIC DNA]</scope>
    <source>
        <strain evidence="2 3">PY_sf001</strain>
    </source>
</reference>
<accession>A0A210PPG2</accession>
<dbReference type="Pfam" id="PF15993">
    <property type="entry name" value="Fuseless"/>
    <property type="match status" value="1"/>
</dbReference>
<dbReference type="PANTHER" id="PTHR35270">
    <property type="entry name" value="FUSELESS, ISOFORM A"/>
    <property type="match status" value="1"/>
</dbReference>
<evidence type="ECO:0008006" key="4">
    <source>
        <dbReference type="Google" id="ProtNLM"/>
    </source>
</evidence>
<evidence type="ECO:0000256" key="1">
    <source>
        <dbReference type="SAM" id="Phobius"/>
    </source>
</evidence>
<proteinExistence type="predicted"/>
<feature type="transmembrane region" description="Helical" evidence="1">
    <location>
        <begin position="149"/>
        <end position="168"/>
    </location>
</feature>
<dbReference type="AlphaFoldDB" id="A0A210PPG2"/>
<feature type="transmembrane region" description="Helical" evidence="1">
    <location>
        <begin position="180"/>
        <end position="201"/>
    </location>
</feature>
<feature type="transmembrane region" description="Helical" evidence="1">
    <location>
        <begin position="344"/>
        <end position="363"/>
    </location>
</feature>
<feature type="transmembrane region" description="Helical" evidence="1">
    <location>
        <begin position="311"/>
        <end position="332"/>
    </location>
</feature>
<keyword evidence="3" id="KW-1185">Reference proteome</keyword>
<sequence>MIRQTEGPMVRGKGGGYTVLPSRKHTTGIDKLIDDSDRTCERTPIMKLRVVYAIKVDIRGLTTLQFNTERESLGDVKHISVIFRFTENHKKTQGYIMDPKPISCRYVLVSVANAVINLVVVSILAVFFWRGTWEVMDVYVFPDNFELTAWVSVAVGNAILFLFAIMQSCFKHVNKIKNPFVYFVLSRLYVYLLGCGCVMQWRGVWFLQDHYTGKTWQSATGSTVIGVSILCCLRCLGGIVASPLVLLRDNDRDNVFVITRRFTSKVVPGVKFGLDVCLTVFFINNLVVVFWRGTWSLLDLYLVPDSITVSGAYSFIISFSLAILILLGQHSVQRLSQYLHKRTFLLQILLEDMFLVFAGMQSVCHWRGAWLLQDGLLFPNNKVLSVWVSHTVGSVGLILLFSSRSYLTSGCCLDTIIHKMEGPIFDLRFWELKEDQIDKNTDSYNVVETKVDIQGSDCDSSPPVSPSECDTRL</sequence>
<dbReference type="OrthoDB" id="45313at2759"/>
<feature type="transmembrane region" description="Helical" evidence="1">
    <location>
        <begin position="106"/>
        <end position="129"/>
    </location>
</feature>
<dbReference type="EMBL" id="NEDP02005568">
    <property type="protein sequence ID" value="OWF38371.1"/>
    <property type="molecule type" value="Genomic_DNA"/>
</dbReference>
<evidence type="ECO:0000313" key="3">
    <source>
        <dbReference type="Proteomes" id="UP000242188"/>
    </source>
</evidence>